<sequence>MAASSFAATAVIFWLFLLLKNFSVGLSLESQANVSFTSTQIHTFYHHLIAFVPTFISKFVS</sequence>
<keyword evidence="1" id="KW-0732">Signal</keyword>
<evidence type="ECO:0000313" key="2">
    <source>
        <dbReference type="EMBL" id="MBX44912.1"/>
    </source>
</evidence>
<organism evidence="2">
    <name type="scientific">Rhizophora mucronata</name>
    <name type="common">Asiatic mangrove</name>
    <dbReference type="NCBI Taxonomy" id="61149"/>
    <lineage>
        <taxon>Eukaryota</taxon>
        <taxon>Viridiplantae</taxon>
        <taxon>Streptophyta</taxon>
        <taxon>Embryophyta</taxon>
        <taxon>Tracheophyta</taxon>
        <taxon>Spermatophyta</taxon>
        <taxon>Magnoliopsida</taxon>
        <taxon>eudicotyledons</taxon>
        <taxon>Gunneridae</taxon>
        <taxon>Pentapetalae</taxon>
        <taxon>rosids</taxon>
        <taxon>fabids</taxon>
        <taxon>Malpighiales</taxon>
        <taxon>Rhizophoraceae</taxon>
        <taxon>Rhizophora</taxon>
    </lineage>
</organism>
<dbReference type="AlphaFoldDB" id="A0A2P2NQY5"/>
<protein>
    <submittedName>
        <fullName evidence="2">Uncharacterized protein</fullName>
    </submittedName>
</protein>
<proteinExistence type="predicted"/>
<feature type="chain" id="PRO_5015141336" evidence="1">
    <location>
        <begin position="28"/>
        <end position="61"/>
    </location>
</feature>
<name>A0A2P2NQY5_RHIMU</name>
<evidence type="ECO:0000256" key="1">
    <source>
        <dbReference type="SAM" id="SignalP"/>
    </source>
</evidence>
<reference evidence="2" key="1">
    <citation type="submission" date="2018-02" db="EMBL/GenBank/DDBJ databases">
        <title>Rhizophora mucronata_Transcriptome.</title>
        <authorList>
            <person name="Meera S.P."/>
            <person name="Sreeshan A."/>
            <person name="Augustine A."/>
        </authorList>
    </citation>
    <scope>NUCLEOTIDE SEQUENCE</scope>
    <source>
        <tissue evidence="2">Leaf</tissue>
    </source>
</reference>
<dbReference type="EMBL" id="GGEC01064428">
    <property type="protein sequence ID" value="MBX44912.1"/>
    <property type="molecule type" value="Transcribed_RNA"/>
</dbReference>
<feature type="signal peptide" evidence="1">
    <location>
        <begin position="1"/>
        <end position="27"/>
    </location>
</feature>
<accession>A0A2P2NQY5</accession>